<feature type="transmembrane region" description="Helical" evidence="1">
    <location>
        <begin position="65"/>
        <end position="88"/>
    </location>
</feature>
<keyword evidence="3" id="KW-1185">Reference proteome</keyword>
<dbReference type="Proteomes" id="UP000290289">
    <property type="component" value="Chromosome 15"/>
</dbReference>
<dbReference type="AlphaFoldDB" id="A0A498HR32"/>
<evidence type="ECO:0000313" key="2">
    <source>
        <dbReference type="EMBL" id="RXH73998.1"/>
    </source>
</evidence>
<keyword evidence="1" id="KW-0812">Transmembrane</keyword>
<reference evidence="2 3" key="1">
    <citation type="submission" date="2018-10" db="EMBL/GenBank/DDBJ databases">
        <title>A high-quality apple genome assembly.</title>
        <authorList>
            <person name="Hu J."/>
        </authorList>
    </citation>
    <scope>NUCLEOTIDE SEQUENCE [LARGE SCALE GENOMIC DNA]</scope>
    <source>
        <strain evidence="3">cv. HFTH1</strain>
        <tissue evidence="2">Young leaf</tissue>
    </source>
</reference>
<keyword evidence="1" id="KW-1133">Transmembrane helix</keyword>
<protein>
    <submittedName>
        <fullName evidence="2">Uncharacterized protein</fullName>
    </submittedName>
</protein>
<evidence type="ECO:0000256" key="1">
    <source>
        <dbReference type="SAM" id="Phobius"/>
    </source>
</evidence>
<organism evidence="2 3">
    <name type="scientific">Malus domestica</name>
    <name type="common">Apple</name>
    <name type="synonym">Pyrus malus</name>
    <dbReference type="NCBI Taxonomy" id="3750"/>
    <lineage>
        <taxon>Eukaryota</taxon>
        <taxon>Viridiplantae</taxon>
        <taxon>Streptophyta</taxon>
        <taxon>Embryophyta</taxon>
        <taxon>Tracheophyta</taxon>
        <taxon>Spermatophyta</taxon>
        <taxon>Magnoliopsida</taxon>
        <taxon>eudicotyledons</taxon>
        <taxon>Gunneridae</taxon>
        <taxon>Pentapetalae</taxon>
        <taxon>rosids</taxon>
        <taxon>fabids</taxon>
        <taxon>Rosales</taxon>
        <taxon>Rosaceae</taxon>
        <taxon>Amygdaloideae</taxon>
        <taxon>Maleae</taxon>
        <taxon>Malus</taxon>
    </lineage>
</organism>
<keyword evidence="1" id="KW-0472">Membrane</keyword>
<evidence type="ECO:0000313" key="3">
    <source>
        <dbReference type="Proteomes" id="UP000290289"/>
    </source>
</evidence>
<name>A0A498HR32_MALDO</name>
<comment type="caution">
    <text evidence="2">The sequence shown here is derived from an EMBL/GenBank/DDBJ whole genome shotgun (WGS) entry which is preliminary data.</text>
</comment>
<accession>A0A498HR32</accession>
<gene>
    <name evidence="2" type="ORF">DVH24_016820</name>
</gene>
<dbReference type="EMBL" id="RDQH01000341">
    <property type="protein sequence ID" value="RXH73998.1"/>
    <property type="molecule type" value="Genomic_DNA"/>
</dbReference>
<sequence length="98" mass="10528">MPPDGDLCTCFACENGGANGGHHISPDPNCEHCREFDPSPSSLYYSSSLGYVSAPLSDSEKLRRVVTASIKGFTIGAGLAIFSILARLRRRKLLASLR</sequence>
<proteinExistence type="predicted"/>